<gene>
    <name evidence="2" type="ORF">Pla100_54460</name>
</gene>
<dbReference type="PROSITE" id="PS51257">
    <property type="entry name" value="PROKAR_LIPOPROTEIN"/>
    <property type="match status" value="1"/>
</dbReference>
<evidence type="ECO:0008006" key="4">
    <source>
        <dbReference type="Google" id="ProtNLM"/>
    </source>
</evidence>
<protein>
    <recommendedName>
        <fullName evidence="4">Secreted protein</fullName>
    </recommendedName>
</protein>
<evidence type="ECO:0000256" key="1">
    <source>
        <dbReference type="SAM" id="SignalP"/>
    </source>
</evidence>
<comment type="caution">
    <text evidence="2">The sequence shown here is derived from an EMBL/GenBank/DDBJ whole genome shotgun (WGS) entry which is preliminary data.</text>
</comment>
<proteinExistence type="predicted"/>
<evidence type="ECO:0000313" key="2">
    <source>
        <dbReference type="EMBL" id="TWT89517.1"/>
    </source>
</evidence>
<dbReference type="EMBL" id="SJPM01000017">
    <property type="protein sequence ID" value="TWT89517.1"/>
    <property type="molecule type" value="Genomic_DNA"/>
</dbReference>
<reference evidence="2 3" key="1">
    <citation type="submission" date="2019-02" db="EMBL/GenBank/DDBJ databases">
        <title>Deep-cultivation of Planctomycetes and their phenomic and genomic characterization uncovers novel biology.</title>
        <authorList>
            <person name="Wiegand S."/>
            <person name="Jogler M."/>
            <person name="Boedeker C."/>
            <person name="Pinto D."/>
            <person name="Vollmers J."/>
            <person name="Rivas-Marin E."/>
            <person name="Kohn T."/>
            <person name="Peeters S.H."/>
            <person name="Heuer A."/>
            <person name="Rast P."/>
            <person name="Oberbeckmann S."/>
            <person name="Bunk B."/>
            <person name="Jeske O."/>
            <person name="Meyerdierks A."/>
            <person name="Storesund J.E."/>
            <person name="Kallscheuer N."/>
            <person name="Luecker S."/>
            <person name="Lage O.M."/>
            <person name="Pohl T."/>
            <person name="Merkel B.J."/>
            <person name="Hornburger P."/>
            <person name="Mueller R.-W."/>
            <person name="Bruemmer F."/>
            <person name="Labrenz M."/>
            <person name="Spormann A.M."/>
            <person name="Op Den Camp H."/>
            <person name="Overmann J."/>
            <person name="Amann R."/>
            <person name="Jetten M.S.M."/>
            <person name="Mascher T."/>
            <person name="Medema M.H."/>
            <person name="Devos D.P."/>
            <person name="Kaster A.-K."/>
            <person name="Ovreas L."/>
            <person name="Rohde M."/>
            <person name="Galperin M.Y."/>
            <person name="Jogler C."/>
        </authorList>
    </citation>
    <scope>NUCLEOTIDE SEQUENCE [LARGE SCALE GENOMIC DNA]</scope>
    <source>
        <strain evidence="2 3">Pla100</strain>
    </source>
</reference>
<organism evidence="2 3">
    <name type="scientific">Neorhodopirellula pilleata</name>
    <dbReference type="NCBI Taxonomy" id="2714738"/>
    <lineage>
        <taxon>Bacteria</taxon>
        <taxon>Pseudomonadati</taxon>
        <taxon>Planctomycetota</taxon>
        <taxon>Planctomycetia</taxon>
        <taxon>Pirellulales</taxon>
        <taxon>Pirellulaceae</taxon>
        <taxon>Neorhodopirellula</taxon>
    </lineage>
</organism>
<evidence type="ECO:0000313" key="3">
    <source>
        <dbReference type="Proteomes" id="UP000316213"/>
    </source>
</evidence>
<feature type="signal peptide" evidence="1">
    <location>
        <begin position="1"/>
        <end position="23"/>
    </location>
</feature>
<keyword evidence="1" id="KW-0732">Signal</keyword>
<dbReference type="AlphaFoldDB" id="A0A5C5ZRI1"/>
<name>A0A5C5ZRI1_9BACT</name>
<sequence precursor="true">MQSPLMKLTSFLAALSFCVLVIASGCGQQQDVKSVSQDELEVYMQEHPEAANADEFMSE</sequence>
<accession>A0A5C5ZRI1</accession>
<feature type="chain" id="PRO_5023143034" description="Secreted protein" evidence="1">
    <location>
        <begin position="24"/>
        <end position="59"/>
    </location>
</feature>
<dbReference type="Proteomes" id="UP000316213">
    <property type="component" value="Unassembled WGS sequence"/>
</dbReference>
<keyword evidence="3" id="KW-1185">Reference proteome</keyword>